<dbReference type="Proteomes" id="UP000562929">
    <property type="component" value="Unassembled WGS sequence"/>
</dbReference>
<dbReference type="EMBL" id="JAACLJ010000002">
    <property type="protein sequence ID" value="KAF4592474.1"/>
    <property type="molecule type" value="Genomic_DNA"/>
</dbReference>
<dbReference type="InterPro" id="IPR038291">
    <property type="entry name" value="SAP30_C_sf"/>
</dbReference>
<dbReference type="PANTHER" id="PTHR13286">
    <property type="entry name" value="SAP30"/>
    <property type="match status" value="1"/>
</dbReference>
<protein>
    <submittedName>
        <fullName evidence="9">Sin3 binding region of histone deacetylase complex subunit SAP30 domain-containing protein</fullName>
    </submittedName>
</protein>
<evidence type="ECO:0000256" key="5">
    <source>
        <dbReference type="ARBA" id="ARBA00023163"/>
    </source>
</evidence>
<name>A0A8H4QB13_9HYPO</name>
<accession>A0A8H4QB13</accession>
<dbReference type="Pfam" id="PF13867">
    <property type="entry name" value="SAP30_Sin3_bdg"/>
    <property type="match status" value="1"/>
</dbReference>
<dbReference type="AlphaFoldDB" id="A0A8H4QB13"/>
<gene>
    <name evidence="9" type="ORF">GQ602_002773</name>
</gene>
<sequence>MAPVKASRNADDHRPDAGGPSRDRTGLPPAPSKMRRAASQTSVSQLMREAVPVRDSAPTSAPIDDVIAPTLNWLSLDRDVLHAYCRYHQLNTPSSFSSSSHQRVLSQPGSIGLFSPTMVAKRKSQRQSKEQLAMAVRKHFNGIGIQENDVIVDFMYKIRCEKANAVNQQGSASK</sequence>
<evidence type="ECO:0000313" key="10">
    <source>
        <dbReference type="Proteomes" id="UP000562929"/>
    </source>
</evidence>
<evidence type="ECO:0000256" key="7">
    <source>
        <dbReference type="SAM" id="MobiDB-lite"/>
    </source>
</evidence>
<proteinExistence type="inferred from homology"/>
<organism evidence="9 10">
    <name type="scientific">Ophiocordyceps camponoti-floridani</name>
    <dbReference type="NCBI Taxonomy" id="2030778"/>
    <lineage>
        <taxon>Eukaryota</taxon>
        <taxon>Fungi</taxon>
        <taxon>Dikarya</taxon>
        <taxon>Ascomycota</taxon>
        <taxon>Pezizomycotina</taxon>
        <taxon>Sordariomycetes</taxon>
        <taxon>Hypocreomycetidae</taxon>
        <taxon>Hypocreales</taxon>
        <taxon>Ophiocordycipitaceae</taxon>
        <taxon>Ophiocordyceps</taxon>
    </lineage>
</organism>
<keyword evidence="4" id="KW-0805">Transcription regulation</keyword>
<comment type="subcellular location">
    <subcellularLocation>
        <location evidence="1">Nucleus</location>
    </subcellularLocation>
</comment>
<comment type="caution">
    <text evidence="9">The sequence shown here is derived from an EMBL/GenBank/DDBJ whole genome shotgun (WGS) entry which is preliminary data.</text>
</comment>
<keyword evidence="10" id="KW-1185">Reference proteome</keyword>
<evidence type="ECO:0000313" key="9">
    <source>
        <dbReference type="EMBL" id="KAF4592474.1"/>
    </source>
</evidence>
<feature type="domain" description="Histone deacetylase complex subunit SAP30 Sin3 binding" evidence="8">
    <location>
        <begin position="125"/>
        <end position="159"/>
    </location>
</feature>
<dbReference type="PANTHER" id="PTHR13286:SF23">
    <property type="entry name" value="HISTONE DEACETYLASE COMPLEX SUBUNIT SAP30 SIN3 BINDING DOMAIN-CONTAINING PROTEIN"/>
    <property type="match status" value="1"/>
</dbReference>
<dbReference type="InterPro" id="IPR024145">
    <property type="entry name" value="His_deAcase_SAP30/SAP30L"/>
</dbReference>
<evidence type="ECO:0000256" key="6">
    <source>
        <dbReference type="ARBA" id="ARBA00023242"/>
    </source>
</evidence>
<evidence type="ECO:0000256" key="2">
    <source>
        <dbReference type="ARBA" id="ARBA00006283"/>
    </source>
</evidence>
<dbReference type="OrthoDB" id="510958at2759"/>
<evidence type="ECO:0000256" key="4">
    <source>
        <dbReference type="ARBA" id="ARBA00023015"/>
    </source>
</evidence>
<keyword evidence="3" id="KW-0678">Repressor</keyword>
<comment type="similarity">
    <text evidence="2">Belongs to the SAP30 family.</text>
</comment>
<keyword evidence="5" id="KW-0804">Transcription</keyword>
<dbReference type="GO" id="GO:0005634">
    <property type="term" value="C:nucleus"/>
    <property type="evidence" value="ECO:0007669"/>
    <property type="project" value="UniProtKB-SubCell"/>
</dbReference>
<keyword evidence="6" id="KW-0539">Nucleus</keyword>
<dbReference type="Gene3D" id="6.10.160.20">
    <property type="match status" value="1"/>
</dbReference>
<evidence type="ECO:0000259" key="8">
    <source>
        <dbReference type="Pfam" id="PF13867"/>
    </source>
</evidence>
<feature type="region of interest" description="Disordered" evidence="7">
    <location>
        <begin position="1"/>
        <end position="61"/>
    </location>
</feature>
<dbReference type="InterPro" id="IPR025718">
    <property type="entry name" value="SAP30_Sin3-bd"/>
</dbReference>
<evidence type="ECO:0000256" key="3">
    <source>
        <dbReference type="ARBA" id="ARBA00022491"/>
    </source>
</evidence>
<reference evidence="9 10" key="1">
    <citation type="journal article" date="2020" name="G3 (Bethesda)">
        <title>Genetic Underpinnings of Host Manipulation by Ophiocordyceps as Revealed by Comparative Transcriptomics.</title>
        <authorList>
            <person name="Will I."/>
            <person name="Das B."/>
            <person name="Trinh T."/>
            <person name="Brachmann A."/>
            <person name="Ohm R.A."/>
            <person name="de Bekker C."/>
        </authorList>
    </citation>
    <scope>NUCLEOTIDE SEQUENCE [LARGE SCALE GENOMIC DNA]</scope>
    <source>
        <strain evidence="9 10">EC05</strain>
    </source>
</reference>
<feature type="compositionally biased region" description="Basic and acidic residues" evidence="7">
    <location>
        <begin position="8"/>
        <end position="25"/>
    </location>
</feature>
<evidence type="ECO:0000256" key="1">
    <source>
        <dbReference type="ARBA" id="ARBA00004123"/>
    </source>
</evidence>